<dbReference type="GO" id="GO:0004630">
    <property type="term" value="F:phospholipase D activity"/>
    <property type="evidence" value="ECO:0007669"/>
    <property type="project" value="UniProtKB-EC"/>
</dbReference>
<dbReference type="Proteomes" id="UP000095009">
    <property type="component" value="Unassembled WGS sequence"/>
</dbReference>
<dbReference type="CDD" id="cd09138">
    <property type="entry name" value="PLDc_vPLD1_2_yPLD_like_1"/>
    <property type="match status" value="1"/>
</dbReference>
<accession>A0A1E3PH05</accession>
<evidence type="ECO:0000256" key="5">
    <source>
        <dbReference type="ARBA" id="ARBA00022801"/>
    </source>
</evidence>
<keyword evidence="4" id="KW-0677">Repeat</keyword>
<proteinExistence type="inferred from homology"/>
<dbReference type="PANTHER" id="PTHR18896:SF76">
    <property type="entry name" value="PHOSPHOLIPASE"/>
    <property type="match status" value="1"/>
</dbReference>
<dbReference type="PROSITE" id="PS50035">
    <property type="entry name" value="PLD"/>
    <property type="match status" value="2"/>
</dbReference>
<organism evidence="13 14">
    <name type="scientific">Nadsonia fulvescens var. elongata DSM 6958</name>
    <dbReference type="NCBI Taxonomy" id="857566"/>
    <lineage>
        <taxon>Eukaryota</taxon>
        <taxon>Fungi</taxon>
        <taxon>Dikarya</taxon>
        <taxon>Ascomycota</taxon>
        <taxon>Saccharomycotina</taxon>
        <taxon>Dipodascomycetes</taxon>
        <taxon>Dipodascales</taxon>
        <taxon>Dipodascales incertae sedis</taxon>
        <taxon>Nadsonia</taxon>
    </lineage>
</organism>
<gene>
    <name evidence="13" type="ORF">NADFUDRAFT_83771</name>
</gene>
<dbReference type="SUPFAM" id="SSF56024">
    <property type="entry name" value="Phospholipase D/nuclease"/>
    <property type="match status" value="2"/>
</dbReference>
<dbReference type="InterPro" id="IPR001736">
    <property type="entry name" value="PLipase_D/transphosphatidylase"/>
</dbReference>
<evidence type="ECO:0000256" key="1">
    <source>
        <dbReference type="ARBA" id="ARBA00000798"/>
    </source>
</evidence>
<dbReference type="GO" id="GO:0009395">
    <property type="term" value="P:phospholipid catabolic process"/>
    <property type="evidence" value="ECO:0007669"/>
    <property type="project" value="TreeGrafter"/>
</dbReference>
<name>A0A1E3PH05_9ASCO</name>
<dbReference type="FunFam" id="3.30.870.10:FF:000011">
    <property type="entry name" value="Phospholipase"/>
    <property type="match status" value="1"/>
</dbReference>
<evidence type="ECO:0000256" key="11">
    <source>
        <dbReference type="SAM" id="MobiDB-lite"/>
    </source>
</evidence>
<dbReference type="STRING" id="857566.A0A1E3PH05"/>
<comment type="catalytic activity">
    <reaction evidence="1">
        <text>a 1,2-diacyl-sn-glycero-3-phosphocholine + H2O = a 1,2-diacyl-sn-glycero-3-phosphate + choline + H(+)</text>
        <dbReference type="Rhea" id="RHEA:14445"/>
        <dbReference type="ChEBI" id="CHEBI:15354"/>
        <dbReference type="ChEBI" id="CHEBI:15377"/>
        <dbReference type="ChEBI" id="CHEBI:15378"/>
        <dbReference type="ChEBI" id="CHEBI:57643"/>
        <dbReference type="ChEBI" id="CHEBI:58608"/>
        <dbReference type="EC" id="3.1.4.4"/>
    </reaction>
</comment>
<dbReference type="Pfam" id="PF13091">
    <property type="entry name" value="PLDc_2"/>
    <property type="match status" value="1"/>
</dbReference>
<evidence type="ECO:0000259" key="12">
    <source>
        <dbReference type="PROSITE" id="PS50035"/>
    </source>
</evidence>
<keyword evidence="6" id="KW-0442">Lipid degradation</keyword>
<dbReference type="Gene3D" id="3.30.870.10">
    <property type="entry name" value="Endonuclease Chain A"/>
    <property type="match status" value="3"/>
</dbReference>
<keyword evidence="7" id="KW-0443">Lipid metabolism</keyword>
<protein>
    <recommendedName>
        <fullName evidence="9">Phospholipase D1</fullName>
        <ecNumber evidence="3">3.1.4.4</ecNumber>
    </recommendedName>
    <alternativeName>
        <fullName evidence="8">Choline phosphatase 1</fullName>
    </alternativeName>
    <alternativeName>
        <fullName evidence="10">Phosphatidylcholine-hydrolyzing phospholipase D1</fullName>
    </alternativeName>
</protein>
<keyword evidence="5" id="KW-0378">Hydrolase</keyword>
<evidence type="ECO:0000256" key="7">
    <source>
        <dbReference type="ARBA" id="ARBA00023098"/>
    </source>
</evidence>
<evidence type="ECO:0000256" key="2">
    <source>
        <dbReference type="ARBA" id="ARBA00008664"/>
    </source>
</evidence>
<evidence type="ECO:0000256" key="6">
    <source>
        <dbReference type="ARBA" id="ARBA00022963"/>
    </source>
</evidence>
<feature type="region of interest" description="Disordered" evidence="11">
    <location>
        <begin position="987"/>
        <end position="1006"/>
    </location>
</feature>
<feature type="compositionally biased region" description="Polar residues" evidence="11">
    <location>
        <begin position="664"/>
        <end position="674"/>
    </location>
</feature>
<evidence type="ECO:0000256" key="9">
    <source>
        <dbReference type="ARBA" id="ARBA00074658"/>
    </source>
</evidence>
<evidence type="ECO:0000313" key="14">
    <source>
        <dbReference type="Proteomes" id="UP000095009"/>
    </source>
</evidence>
<evidence type="ECO:0000256" key="8">
    <source>
        <dbReference type="ARBA" id="ARBA00042228"/>
    </source>
</evidence>
<dbReference type="InterPro" id="IPR015679">
    <property type="entry name" value="PLipase_D_fam"/>
</dbReference>
<feature type="region of interest" description="Disordered" evidence="11">
    <location>
        <begin position="718"/>
        <end position="748"/>
    </location>
</feature>
<dbReference type="EMBL" id="KV454412">
    <property type="protein sequence ID" value="ODQ64212.1"/>
    <property type="molecule type" value="Genomic_DNA"/>
</dbReference>
<feature type="region of interest" description="Disordered" evidence="11">
    <location>
        <begin position="664"/>
        <end position="704"/>
    </location>
</feature>
<feature type="compositionally biased region" description="Low complexity" evidence="11">
    <location>
        <begin position="887"/>
        <end position="897"/>
    </location>
</feature>
<keyword evidence="14" id="KW-1185">Reference proteome</keyword>
<feature type="domain" description="PLD phosphodiesterase" evidence="12">
    <location>
        <begin position="132"/>
        <end position="159"/>
    </location>
</feature>
<dbReference type="AlphaFoldDB" id="A0A1E3PH05"/>
<feature type="domain" description="PLD phosphodiesterase" evidence="12">
    <location>
        <begin position="571"/>
        <end position="598"/>
    </location>
</feature>
<evidence type="ECO:0000313" key="13">
    <source>
        <dbReference type="EMBL" id="ODQ64212.1"/>
    </source>
</evidence>
<feature type="compositionally biased region" description="Basic and acidic residues" evidence="11">
    <location>
        <begin position="728"/>
        <end position="747"/>
    </location>
</feature>
<dbReference type="Pfam" id="PF00614">
    <property type="entry name" value="PLDc"/>
    <property type="match status" value="1"/>
</dbReference>
<feature type="compositionally biased region" description="Polar residues" evidence="11">
    <location>
        <begin position="1043"/>
        <end position="1065"/>
    </location>
</feature>
<dbReference type="CDD" id="cd09141">
    <property type="entry name" value="PLDc_vPLD1_2_yPLD_like_2"/>
    <property type="match status" value="1"/>
</dbReference>
<feature type="compositionally biased region" description="Basic and acidic residues" evidence="11">
    <location>
        <begin position="1022"/>
        <end position="1042"/>
    </location>
</feature>
<evidence type="ECO:0000256" key="3">
    <source>
        <dbReference type="ARBA" id="ARBA00012027"/>
    </source>
</evidence>
<dbReference type="SMART" id="SM00155">
    <property type="entry name" value="PLDc"/>
    <property type="match status" value="2"/>
</dbReference>
<dbReference type="EC" id="3.1.4.4" evidence="3"/>
<dbReference type="PANTHER" id="PTHR18896">
    <property type="entry name" value="PHOSPHOLIPASE D"/>
    <property type="match status" value="1"/>
</dbReference>
<reference evidence="13 14" key="1">
    <citation type="journal article" date="2016" name="Proc. Natl. Acad. Sci. U.S.A.">
        <title>Comparative genomics of biotechnologically important yeasts.</title>
        <authorList>
            <person name="Riley R."/>
            <person name="Haridas S."/>
            <person name="Wolfe K.H."/>
            <person name="Lopes M.R."/>
            <person name="Hittinger C.T."/>
            <person name="Goeker M."/>
            <person name="Salamov A.A."/>
            <person name="Wisecaver J.H."/>
            <person name="Long T.M."/>
            <person name="Calvey C.H."/>
            <person name="Aerts A.L."/>
            <person name="Barry K.W."/>
            <person name="Choi C."/>
            <person name="Clum A."/>
            <person name="Coughlan A.Y."/>
            <person name="Deshpande S."/>
            <person name="Douglass A.P."/>
            <person name="Hanson S.J."/>
            <person name="Klenk H.-P."/>
            <person name="LaButti K.M."/>
            <person name="Lapidus A."/>
            <person name="Lindquist E.A."/>
            <person name="Lipzen A.M."/>
            <person name="Meier-Kolthoff J.P."/>
            <person name="Ohm R.A."/>
            <person name="Otillar R.P."/>
            <person name="Pangilinan J.L."/>
            <person name="Peng Y."/>
            <person name="Rokas A."/>
            <person name="Rosa C.A."/>
            <person name="Scheuner C."/>
            <person name="Sibirny A.A."/>
            <person name="Slot J.C."/>
            <person name="Stielow J.B."/>
            <person name="Sun H."/>
            <person name="Kurtzman C.P."/>
            <person name="Blackwell M."/>
            <person name="Grigoriev I.V."/>
            <person name="Jeffries T.W."/>
        </authorList>
    </citation>
    <scope>NUCLEOTIDE SEQUENCE [LARGE SCALE GENOMIC DNA]</scope>
    <source>
        <strain evidence="13 14">DSM 6958</strain>
    </source>
</reference>
<sequence length="1166" mass="130275">MKEQTVWSRPKRFSSFAPVRHNCYAQWFVDGRDYYWALSSAIDLATDVIYIHDWWLSPELYLRRPVDGNQEWRIDRLLKRKAQEGVKIFIVIYRNLDQFIPIDSNYSKYSLLDLHPNIYVMRSPNQLMQNTYFWAHHEKLFIIDHTVGFVGGLDLCFGRYDTFEHALNDDSPDIVDKGQKTMNETSLAVVPASVSASVPLSVMNPAKMPPAASASNLTNNFNSNTNPRANNLASDITPVSSIMQPPMSAPTTAGTSTTITDESITSVGSESVATTSTVVPASSNLSTVPPGSTPFNDNKLSSLVTPFEPSSATNLGANGTQIWPGKDYSNPRVKDFYDLDKPFEDMYDRNKVPRMPWHDVHMMTMGNPARDLARHFVQRWNYLLRQKRPSRSTPMLLPPPDFTEEEIEQLDIKGTCEVQILRSACGWSTGLVETETSIQNAYCRAIENSDHFIYIENQFFVTSTSFDGTVIDNQIGNALVERIIRAHESDENWRAVIMIPLMPGFESQVDLAEGTSVRIIMQCQYMSISRGPNSILGKLEAAGVQHPDDYIQFFSLRKWGKVGPNKKIVTEQLYIHAKTMIVDDRVAIIGSANINERSMRGVRDSEVAAIVRDTCQIDSFMGGKPYKVGKFAHSLRMRLMREHLGIDIDKLAIIEHETEQFLRGSNSAHGSSSGIEPVSTGIPDTNDTSDKRDSSTSQPYKIEEFEPKSFNHLAGTENRGMREKKKISKDPRVQDNSIHRNDVEGKGYDAVPRNRMASLMHGQPIQRDDALSESIKSKLRYLEANVDLISKHIGQGISPDDYETAVDFKRAVYMESITEATRSFNDKGVDSLPGPEAAINTDDHDANTVSPTVNMNGSASTAVENKLPASVITGKTENIIDPNGKGSHSSQSNGISSENGLSEDDFNSFDFDPEFSLKHPSKPVDPFGFDDPLDDSFYVDTWLSIAVRNTGLFRKVFRCQPDNEVSTWKEYKEYATYGEKFSISQDKAEDLSDPKEEAKVHSPFGIGSSELEEKFVELQSKKKWPENIKPETAKATKGESSNKGENTIKPTPDTAQFSETDQTQNSLSSTSSSAGDETVVGGADNPTSNGNGIPAGKQRRRRMNTYNRARKSTAIGDILSPAEAEKQLNCIQGHLVIFPVDWLAKELESGNWFYNADRLPPIQVYD</sequence>
<dbReference type="OrthoDB" id="14911at2759"/>
<dbReference type="InterPro" id="IPR025202">
    <property type="entry name" value="PLD-like_dom"/>
</dbReference>
<feature type="region of interest" description="Disordered" evidence="11">
    <location>
        <begin position="1022"/>
        <end position="1101"/>
    </location>
</feature>
<feature type="region of interest" description="Disordered" evidence="11">
    <location>
        <begin position="876"/>
        <end position="903"/>
    </location>
</feature>
<feature type="compositionally biased region" description="Basic and acidic residues" evidence="11">
    <location>
        <begin position="987"/>
        <end position="1000"/>
    </location>
</feature>
<evidence type="ECO:0000256" key="10">
    <source>
        <dbReference type="ARBA" id="ARBA00079280"/>
    </source>
</evidence>
<evidence type="ECO:0000256" key="4">
    <source>
        <dbReference type="ARBA" id="ARBA00022737"/>
    </source>
</evidence>
<comment type="similarity">
    <text evidence="2">Belongs to the phospholipase D family.</text>
</comment>